<dbReference type="PANTHER" id="PTHR36174">
    <property type="entry name" value="LIPID II:GLYCINE GLYCYLTRANSFERASE"/>
    <property type="match status" value="1"/>
</dbReference>
<evidence type="ECO:0000256" key="9">
    <source>
        <dbReference type="ARBA" id="ARBA00023316"/>
    </source>
</evidence>
<dbReference type="EC" id="2.3.2.17" evidence="2"/>
<reference evidence="13 15" key="1">
    <citation type="submission" date="2019-08" db="EMBL/GenBank/DDBJ databases">
        <title>In-depth cultivation of the pig gut microbiome towards novel bacterial diversity and tailored functional studies.</title>
        <authorList>
            <person name="Wylensek D."/>
            <person name="Hitch T.C.A."/>
            <person name="Clavel T."/>
        </authorList>
    </citation>
    <scope>NUCLEOTIDE SEQUENCE [LARGE SCALE GENOMIC DNA]</scope>
    <source>
        <strain evidence="13 15">BL-178-WT-3A</strain>
    </source>
</reference>
<accession>A0A6N7X2W7</accession>
<reference evidence="14 16" key="2">
    <citation type="submission" date="2022-12" db="EMBL/GenBank/DDBJ databases">
        <title>Streptococcus alactolyticus LGM, complete genome.</title>
        <authorList>
            <person name="Liu Z."/>
            <person name="Mu C."/>
            <person name="Zhu W."/>
        </authorList>
    </citation>
    <scope>NUCLEOTIDE SEQUENCE [LARGE SCALE GENOMIC DNA]</scope>
    <source>
        <strain evidence="14 16">LGM</strain>
    </source>
</reference>
<name>A0A6N7X2W7_STRAY</name>
<keyword evidence="16" id="KW-1185">Reference proteome</keyword>
<evidence type="ECO:0000256" key="1">
    <source>
        <dbReference type="ARBA" id="ARBA00009943"/>
    </source>
</evidence>
<keyword evidence="7" id="KW-0573">Peptidoglycan synthesis</keyword>
<evidence type="ECO:0000256" key="12">
    <source>
        <dbReference type="ARBA" id="ARBA00047483"/>
    </source>
</evidence>
<evidence type="ECO:0000256" key="3">
    <source>
        <dbReference type="ARBA" id="ARBA00016236"/>
    </source>
</evidence>
<evidence type="ECO:0000256" key="2">
    <source>
        <dbReference type="ARBA" id="ARBA00012466"/>
    </source>
</evidence>
<evidence type="ECO:0000256" key="11">
    <source>
        <dbReference type="ARBA" id="ARBA00032233"/>
    </source>
</evidence>
<evidence type="ECO:0000256" key="10">
    <source>
        <dbReference type="ARBA" id="ARBA00030706"/>
    </source>
</evidence>
<dbReference type="Gene3D" id="3.40.630.30">
    <property type="match status" value="2"/>
</dbReference>
<keyword evidence="8 13" id="KW-0012">Acyltransferase</keyword>
<evidence type="ECO:0000256" key="8">
    <source>
        <dbReference type="ARBA" id="ARBA00023315"/>
    </source>
</evidence>
<dbReference type="GO" id="GO:0000166">
    <property type="term" value="F:nucleotide binding"/>
    <property type="evidence" value="ECO:0007669"/>
    <property type="project" value="InterPro"/>
</dbReference>
<dbReference type="PROSITE" id="PS51191">
    <property type="entry name" value="FEMABX"/>
    <property type="match status" value="1"/>
</dbReference>
<dbReference type="SUPFAM" id="SSF46589">
    <property type="entry name" value="tRNA-binding arm"/>
    <property type="match status" value="1"/>
</dbReference>
<evidence type="ECO:0000256" key="5">
    <source>
        <dbReference type="ARBA" id="ARBA00022679"/>
    </source>
</evidence>
<dbReference type="PANTHER" id="PTHR36174:SF2">
    <property type="entry name" value="AMINOACYLTRANSFERASE FEMA"/>
    <property type="match status" value="1"/>
</dbReference>
<keyword evidence="6" id="KW-0133">Cell shape</keyword>
<proteinExistence type="inferred from homology"/>
<dbReference type="GO" id="GO:0016755">
    <property type="term" value="F:aminoacyltransferase activity"/>
    <property type="evidence" value="ECO:0007669"/>
    <property type="project" value="InterPro"/>
</dbReference>
<keyword evidence="9" id="KW-0961">Cell wall biogenesis/degradation</keyword>
<dbReference type="InterPro" id="IPR003447">
    <property type="entry name" value="FEMABX"/>
</dbReference>
<protein>
    <recommendedName>
        <fullName evidence="3">Aminoacyltransferase FemA</fullName>
        <ecNumber evidence="2">2.3.2.17</ecNumber>
    </recommendedName>
    <alternativeName>
        <fullName evidence="11">Factor essential for expression of methicillin resistance A</fullName>
    </alternativeName>
    <alternativeName>
        <fullName evidence="10">N-acetylmuramoyl-L-alanyl-D-glutamyl-L-lysyl-(N6-glycyl)-D-alanyl-D-alanine-diphosphoundecaprenyl-N-acetylglucosamine:glycine glycyltransferase</fullName>
    </alternativeName>
</protein>
<dbReference type="SUPFAM" id="SSF55729">
    <property type="entry name" value="Acyl-CoA N-acyltransferases (Nat)"/>
    <property type="match status" value="2"/>
</dbReference>
<evidence type="ECO:0000313" key="16">
    <source>
        <dbReference type="Proteomes" id="UP001212085"/>
    </source>
</evidence>
<evidence type="ECO:0000313" key="14">
    <source>
        <dbReference type="EMBL" id="WBB05931.1"/>
    </source>
</evidence>
<dbReference type="Pfam" id="PF02388">
    <property type="entry name" value="FemAB"/>
    <property type="match status" value="1"/>
</dbReference>
<dbReference type="EMBL" id="CP114883">
    <property type="protein sequence ID" value="WBB05931.1"/>
    <property type="molecule type" value="Genomic_DNA"/>
</dbReference>
<evidence type="ECO:0000256" key="6">
    <source>
        <dbReference type="ARBA" id="ARBA00022960"/>
    </source>
</evidence>
<dbReference type="GO" id="GO:0008360">
    <property type="term" value="P:regulation of cell shape"/>
    <property type="evidence" value="ECO:0007669"/>
    <property type="project" value="UniProtKB-KW"/>
</dbReference>
<keyword evidence="4" id="KW-0963">Cytoplasm</keyword>
<dbReference type="AlphaFoldDB" id="A0A6N7X2W7"/>
<dbReference type="Gene3D" id="1.20.58.90">
    <property type="match status" value="1"/>
</dbReference>
<sequence>MPLEIIEKDVFRTFCNSVPYKSFMQSSEMAELLSKRGYQVAYLGFKDQGQLQVAAILFSLPMTGGLHMEINSGPVSRDKRYLKAFYQELQTYAKENGALELLVKPYDTYQQFDTDGKPTDQEQTALLEDFLSLGYQHDGLLTGYPGGEPDWHYLKDLTDLDDKSLLKSFSKKGRPLVKKAKTFGITLRKLDREELPLFKEITSATSDRRDYMDKSLEYYQDFYDSFGDSCEFMVASLNFQDYLNHLENDQGKLKQRIAKLKADLEKNPHSEKKQNQLRELASQSDTFDVRIAEAKAFIAKYGTQHVTLAGSLFVYTKQEAVYLFSGSYPEFNKFYAPALLQEYVMLQAIKRGITNYNLLGITGNFDGSDGVLRFKQNYNGYITRKMGTFRYYPRPLRYKAIQQVKRLLGRQ</sequence>
<dbReference type="RefSeq" id="WP_154454189.1">
    <property type="nucleotide sequence ID" value="NZ_BRXN01000051.1"/>
</dbReference>
<dbReference type="Proteomes" id="UP000471052">
    <property type="component" value="Unassembled WGS sequence"/>
</dbReference>
<comment type="catalytic activity">
    <reaction evidence="12">
        <text>beta-D-GlcNAc-(1-&gt;4)-Mur2Ac(oyl-L-Ala-D-isoglutaminyl-L-Lys-(N(6)-Gly)-D-Ala-D-Ala)-di-trans,octa-cis-undecaprenyl diphosphate + 2 glycyl-tRNA(Gly) = MurNAc-L-Ala-D-isoglutaminyl-L-Lys-(N(6)-tri-Gly)-D-Ala-D-Ala-diphospho-di-trans,octa-cis-undecaprenyl-GlcNAc + 2 tRNA(Gly) + 2 H(+)</text>
        <dbReference type="Rhea" id="RHEA:30439"/>
        <dbReference type="Rhea" id="RHEA-COMP:9664"/>
        <dbReference type="Rhea" id="RHEA-COMP:9683"/>
        <dbReference type="ChEBI" id="CHEBI:15378"/>
        <dbReference type="ChEBI" id="CHEBI:62234"/>
        <dbReference type="ChEBI" id="CHEBI:62235"/>
        <dbReference type="ChEBI" id="CHEBI:78442"/>
        <dbReference type="ChEBI" id="CHEBI:78522"/>
        <dbReference type="EC" id="2.3.2.17"/>
    </reaction>
</comment>
<organism evidence="13 15">
    <name type="scientific">Streptococcus alactolyticus</name>
    <dbReference type="NCBI Taxonomy" id="29389"/>
    <lineage>
        <taxon>Bacteria</taxon>
        <taxon>Bacillati</taxon>
        <taxon>Bacillota</taxon>
        <taxon>Bacilli</taxon>
        <taxon>Lactobacillales</taxon>
        <taxon>Streptococcaceae</taxon>
        <taxon>Streptococcus</taxon>
    </lineage>
</organism>
<keyword evidence="5 13" id="KW-0808">Transferase</keyword>
<dbReference type="GO" id="GO:0071555">
    <property type="term" value="P:cell wall organization"/>
    <property type="evidence" value="ECO:0007669"/>
    <property type="project" value="UniProtKB-KW"/>
</dbReference>
<dbReference type="EMBL" id="VUNP01000002">
    <property type="protein sequence ID" value="MST52959.1"/>
    <property type="molecule type" value="Genomic_DNA"/>
</dbReference>
<comment type="similarity">
    <text evidence="1">Belongs to the FemABX family.</text>
</comment>
<dbReference type="InterPro" id="IPR010978">
    <property type="entry name" value="tRNA-bd_arm"/>
</dbReference>
<dbReference type="GO" id="GO:0009252">
    <property type="term" value="P:peptidoglycan biosynthetic process"/>
    <property type="evidence" value="ECO:0007669"/>
    <property type="project" value="UniProtKB-KW"/>
</dbReference>
<evidence type="ECO:0000313" key="15">
    <source>
        <dbReference type="Proteomes" id="UP000471052"/>
    </source>
</evidence>
<dbReference type="GeneID" id="99637012"/>
<gene>
    <name evidence="13" type="ORF">FYJ82_00580</name>
    <name evidence="14" type="ORF">O6R09_06445</name>
</gene>
<dbReference type="Proteomes" id="UP001212085">
    <property type="component" value="Chromosome"/>
</dbReference>
<evidence type="ECO:0000256" key="4">
    <source>
        <dbReference type="ARBA" id="ARBA00022490"/>
    </source>
</evidence>
<dbReference type="InterPro" id="IPR016181">
    <property type="entry name" value="Acyl_CoA_acyltransferase"/>
</dbReference>
<evidence type="ECO:0000313" key="13">
    <source>
        <dbReference type="EMBL" id="MST52959.1"/>
    </source>
</evidence>
<dbReference type="OrthoDB" id="2303924at2"/>
<evidence type="ECO:0000256" key="7">
    <source>
        <dbReference type="ARBA" id="ARBA00022984"/>
    </source>
</evidence>
<dbReference type="InterPro" id="IPR050644">
    <property type="entry name" value="PG_Glycine_Bridge_Synth"/>
</dbReference>